<feature type="domain" description="BTB" evidence="2">
    <location>
        <begin position="29"/>
        <end position="87"/>
    </location>
</feature>
<dbReference type="Proteomes" id="UP000030108">
    <property type="component" value="Unassembled WGS sequence"/>
</dbReference>
<organism evidence="3 4">
    <name type="scientific">Rhizoctonia solani AG-3 Rhs1AP</name>
    <dbReference type="NCBI Taxonomy" id="1086054"/>
    <lineage>
        <taxon>Eukaryota</taxon>
        <taxon>Fungi</taxon>
        <taxon>Dikarya</taxon>
        <taxon>Basidiomycota</taxon>
        <taxon>Agaricomycotina</taxon>
        <taxon>Agaricomycetes</taxon>
        <taxon>Cantharellales</taxon>
        <taxon>Ceratobasidiaceae</taxon>
        <taxon>Rhizoctonia</taxon>
    </lineage>
</organism>
<dbReference type="PROSITE" id="PS50097">
    <property type="entry name" value="BTB"/>
    <property type="match status" value="1"/>
</dbReference>
<evidence type="ECO:0000259" key="2">
    <source>
        <dbReference type="PROSITE" id="PS50097"/>
    </source>
</evidence>
<dbReference type="Gene3D" id="3.30.710.10">
    <property type="entry name" value="Potassium Channel Kv1.1, Chain A"/>
    <property type="match status" value="1"/>
</dbReference>
<dbReference type="InterPro" id="IPR011333">
    <property type="entry name" value="SKP1/BTB/POZ_sf"/>
</dbReference>
<sequence length="347" mass="38963">MAHQKSPTSSSQFNIGHGELPLFRPPKGGNVVLKSSDGVEFCAHAAILKLASPVFDAMSSSKTKADIIIIQVTEKTSILSVVLQFIYPTKNPTILDHDMLAGCLMAIHKYDIQGALENLDEQISLNVPPRLLTSDPVRVYTLALKYGLRVTKRTAASLVTPARLDFCNLVTFPQLAQTYPTWELLRLANIQAMRFKLLSEVLFGFDKPPMLPEYQRPGLLSRDRKPWDTDHTKYTPCHFSCYDCAGKKMDQLERFQCTPSTWSLAWAQIVHKTLLNAPLEQSGFLFDMGILSKFRGAANVCQECLESLTTASRKPESEARKWFDHWAGGVKKVLEERWAGLENVYAI</sequence>
<evidence type="ECO:0000313" key="3">
    <source>
        <dbReference type="EMBL" id="EUC67507.1"/>
    </source>
</evidence>
<dbReference type="AlphaFoldDB" id="X8JUQ3"/>
<gene>
    <name evidence="3" type="ORF">RSOL_511640</name>
</gene>
<accession>X8JUQ3</accession>
<evidence type="ECO:0000313" key="4">
    <source>
        <dbReference type="Proteomes" id="UP000030108"/>
    </source>
</evidence>
<dbReference type="EMBL" id="JATN01000285">
    <property type="protein sequence ID" value="EUC67507.1"/>
    <property type="molecule type" value="Genomic_DNA"/>
</dbReference>
<dbReference type="SUPFAM" id="SSF54695">
    <property type="entry name" value="POZ domain"/>
    <property type="match status" value="1"/>
</dbReference>
<feature type="non-terminal residue" evidence="3">
    <location>
        <position position="347"/>
    </location>
</feature>
<comment type="caution">
    <text evidence="3">The sequence shown here is derived from an EMBL/GenBank/DDBJ whole genome shotgun (WGS) entry which is preliminary data.</text>
</comment>
<name>X8JUQ3_9AGAM</name>
<reference evidence="4" key="1">
    <citation type="journal article" date="2014" name="Genome Announc.">
        <title>Draft genome sequence of the plant-pathogenic soil fungus Rhizoctonia solani anastomosis group 3 strain Rhs1AP.</title>
        <authorList>
            <person name="Cubeta M.A."/>
            <person name="Thomas E."/>
            <person name="Dean R.A."/>
            <person name="Jabaji S."/>
            <person name="Neate S.M."/>
            <person name="Tavantzis S."/>
            <person name="Toda T."/>
            <person name="Vilgalys R."/>
            <person name="Bharathan N."/>
            <person name="Fedorova-Abrams N."/>
            <person name="Pakala S.B."/>
            <person name="Pakala S.M."/>
            <person name="Zafar N."/>
            <person name="Joardar V."/>
            <person name="Losada L."/>
            <person name="Nierman W.C."/>
        </authorList>
    </citation>
    <scope>NUCLEOTIDE SEQUENCE [LARGE SCALE GENOMIC DNA]</scope>
    <source>
        <strain evidence="4">AG-3</strain>
    </source>
</reference>
<feature type="region of interest" description="Disordered" evidence="1">
    <location>
        <begin position="1"/>
        <end position="21"/>
    </location>
</feature>
<evidence type="ECO:0000256" key="1">
    <source>
        <dbReference type="SAM" id="MobiDB-lite"/>
    </source>
</evidence>
<dbReference type="OrthoDB" id="3184970at2759"/>
<dbReference type="Pfam" id="PF00651">
    <property type="entry name" value="BTB"/>
    <property type="match status" value="1"/>
</dbReference>
<protein>
    <submittedName>
        <fullName evidence="3">BTB/POZ domain protein</fullName>
    </submittedName>
</protein>
<dbReference type="SMART" id="SM00225">
    <property type="entry name" value="BTB"/>
    <property type="match status" value="1"/>
</dbReference>
<dbReference type="InterPro" id="IPR000210">
    <property type="entry name" value="BTB/POZ_dom"/>
</dbReference>
<proteinExistence type="predicted"/>
<feature type="compositionally biased region" description="Polar residues" evidence="1">
    <location>
        <begin position="1"/>
        <end position="14"/>
    </location>
</feature>